<keyword evidence="2" id="KW-0150">Chloroplast</keyword>
<dbReference type="EMBL" id="MF101445">
    <property type="protein sequence ID" value="ARW67021.1"/>
    <property type="molecule type" value="Genomic_DNA"/>
</dbReference>
<keyword evidence="1" id="KW-1133">Transmembrane helix</keyword>
<geneLocation type="chloroplast" evidence="2"/>
<feature type="transmembrane region" description="Helical" evidence="1">
    <location>
        <begin position="74"/>
        <end position="92"/>
    </location>
</feature>
<keyword evidence="1" id="KW-0472">Membrane</keyword>
<name>A0A1Z1MMN3_9FLOR</name>
<dbReference type="GeneID" id="33360267"/>
<accession>A0A1Z1MMN3</accession>
<keyword evidence="2" id="KW-0934">Plastid</keyword>
<keyword evidence="1" id="KW-0812">Transmembrane</keyword>
<feature type="transmembrane region" description="Helical" evidence="1">
    <location>
        <begin position="48"/>
        <end position="67"/>
    </location>
</feature>
<sequence length="253" mass="31414">MKFLDYLYHENKIYYLMILIQQKKKYFQIWIFLTIFIFIAYIKTNYFIINFYIIILLFRLILILLQLMNISDIVYCSIYNLIYIIMYLLLLYNSSYKNYYYNELNNYKIYLYVHNIQYSIPKYLCKLLYIRMIYIILLGNIIILNQYRFIINLLIKIFIKISKLATNRYHKYIIVVSFTYQFLEKIIINLKYLQVAIKIKYTYNNILYKYIYIQIITQTIKTYFYNVLENINYTTSNIWNRNIDSKNFSNCNY</sequence>
<protein>
    <submittedName>
        <fullName evidence="2">Uncharacterized protein</fullName>
    </submittedName>
</protein>
<feature type="transmembrane region" description="Helical" evidence="1">
    <location>
        <begin position="26"/>
        <end position="42"/>
    </location>
</feature>
<evidence type="ECO:0000256" key="1">
    <source>
        <dbReference type="SAM" id="Phobius"/>
    </source>
</evidence>
<gene>
    <name evidence="2" type="primary">ConsOrf4</name>
</gene>
<proteinExistence type="predicted"/>
<evidence type="ECO:0000313" key="2">
    <source>
        <dbReference type="EMBL" id="ARW67021.1"/>
    </source>
</evidence>
<feature type="transmembrane region" description="Helical" evidence="1">
    <location>
        <begin position="128"/>
        <end position="147"/>
    </location>
</feature>
<dbReference type="RefSeq" id="YP_009397835.1">
    <property type="nucleotide sequence ID" value="NC_035289.1"/>
</dbReference>
<dbReference type="AlphaFoldDB" id="A0A1Z1MMN3"/>
<organism evidence="2">
    <name type="scientific">Sonderella linearis</name>
    <dbReference type="NCBI Taxonomy" id="110477"/>
    <lineage>
        <taxon>Eukaryota</taxon>
        <taxon>Rhodophyta</taxon>
        <taxon>Florideophyceae</taxon>
        <taxon>Rhodymeniophycidae</taxon>
        <taxon>Ceramiales</taxon>
        <taxon>Rhodomelaceae</taxon>
        <taxon>Sonderella</taxon>
    </lineage>
</organism>
<reference evidence="2" key="1">
    <citation type="journal article" date="2017" name="J. Phycol.">
        <title>Analysis of chloroplast genomes and a supermatrix inform reclassification of the Rhodomelaceae (Rhodophyta).</title>
        <authorList>
            <person name="Diaz-Tapia P."/>
            <person name="Maggs C.A."/>
            <person name="West J.A."/>
            <person name="Verbruggen H."/>
        </authorList>
    </citation>
    <scope>NUCLEOTIDE SEQUENCE</scope>
    <source>
        <strain evidence="2">PD1151</strain>
    </source>
</reference>